<keyword evidence="2" id="KW-1185">Reference proteome</keyword>
<comment type="caution">
    <text evidence="1">The sequence shown here is derived from an EMBL/GenBank/DDBJ whole genome shotgun (WGS) entry which is preliminary data.</text>
</comment>
<dbReference type="EMBL" id="JAATIQ010000183">
    <property type="protein sequence ID" value="KAF4372931.1"/>
    <property type="molecule type" value="Genomic_DNA"/>
</dbReference>
<dbReference type="Gene3D" id="1.10.287.950">
    <property type="entry name" value="Methyl-accepting chemotaxis protein"/>
    <property type="match status" value="1"/>
</dbReference>
<dbReference type="PANTHER" id="PTHR33735">
    <property type="entry name" value="EXPRESSED PROTEIN"/>
    <property type="match status" value="1"/>
</dbReference>
<dbReference type="OMA" id="FFTHKWG"/>
<dbReference type="AlphaFoldDB" id="A0A7J6FQE4"/>
<proteinExistence type="predicted"/>
<name>A0A7J6FQE4_CANSA</name>
<dbReference type="OrthoDB" id="1927611at2759"/>
<evidence type="ECO:0000313" key="1">
    <source>
        <dbReference type="EMBL" id="KAF4372931.1"/>
    </source>
</evidence>
<dbReference type="Proteomes" id="UP000583929">
    <property type="component" value="Unassembled WGS sequence"/>
</dbReference>
<accession>A0A7J6FQE4</accession>
<protein>
    <submittedName>
        <fullName evidence="1">Uncharacterized protein</fullName>
    </submittedName>
</protein>
<gene>
    <name evidence="1" type="ORF">G4B88_018096</name>
</gene>
<organism evidence="1 2">
    <name type="scientific">Cannabis sativa</name>
    <name type="common">Hemp</name>
    <name type="synonym">Marijuana</name>
    <dbReference type="NCBI Taxonomy" id="3483"/>
    <lineage>
        <taxon>Eukaryota</taxon>
        <taxon>Viridiplantae</taxon>
        <taxon>Streptophyta</taxon>
        <taxon>Embryophyta</taxon>
        <taxon>Tracheophyta</taxon>
        <taxon>Spermatophyta</taxon>
        <taxon>Magnoliopsida</taxon>
        <taxon>eudicotyledons</taxon>
        <taxon>Gunneridae</taxon>
        <taxon>Pentapetalae</taxon>
        <taxon>rosids</taxon>
        <taxon>fabids</taxon>
        <taxon>Rosales</taxon>
        <taxon>Cannabaceae</taxon>
        <taxon>Cannabis</taxon>
    </lineage>
</organism>
<sequence>MSSLLVSVSHYNYYDYSGVVGRSRSYPPTSSNLHLTTSKSPSLLKNGKIRNISVKNNILPDLPQLPSPDNSDPGSWKVWLMGMIVSVIIPFWTNKWGRLQKIQKQVETVVDTAQEVTEMVEDMAKKVEKVADELGDRLPEGGKLKQTALFVEDFAQKTVHNADLIEDLLQKVEEVENKVEDFLEDQTNKKGEDKTDEK</sequence>
<evidence type="ECO:0000313" key="2">
    <source>
        <dbReference type="Proteomes" id="UP000583929"/>
    </source>
</evidence>
<reference evidence="1 2" key="1">
    <citation type="journal article" date="2020" name="bioRxiv">
        <title>Sequence and annotation of 42 cannabis genomes reveals extensive copy number variation in cannabinoid synthesis and pathogen resistance genes.</title>
        <authorList>
            <person name="Mckernan K.J."/>
            <person name="Helbert Y."/>
            <person name="Kane L.T."/>
            <person name="Ebling H."/>
            <person name="Zhang L."/>
            <person name="Liu B."/>
            <person name="Eaton Z."/>
            <person name="Mclaughlin S."/>
            <person name="Kingan S."/>
            <person name="Baybayan P."/>
            <person name="Concepcion G."/>
            <person name="Jordan M."/>
            <person name="Riva A."/>
            <person name="Barbazuk W."/>
            <person name="Harkins T."/>
        </authorList>
    </citation>
    <scope>NUCLEOTIDE SEQUENCE [LARGE SCALE GENOMIC DNA]</scope>
    <source>
        <strain evidence="2">cv. Jamaican Lion 4</strain>
        <tissue evidence="1">Leaf</tissue>
    </source>
</reference>
<accession>A0A803QWP0</accession>
<dbReference type="PANTHER" id="PTHR33735:SF14">
    <property type="entry name" value="PHAGE CAPSID SCAFFOLDING PROTEIN (GPO) SERINE PEPTIDASE"/>
    <property type="match status" value="1"/>
</dbReference>